<dbReference type="AlphaFoldDB" id="S2JT87"/>
<sequence length="118" mass="14000">MDADIYNDFTSKLTVYLKRIFTDKPIYVDHLDDTIDFGFHKFNYVYVMPLSHRIIQDIRAAPYLEYIASSILDATEDKDLFGQYQPDIVTIIRNVLYQWVYAAHLMYSFLVWTQLKAT</sequence>
<reference evidence="2" key="1">
    <citation type="submission" date="2013-05" db="EMBL/GenBank/DDBJ databases">
        <title>The Genome sequence of Mucor circinelloides f. circinelloides 1006PhL.</title>
        <authorList>
            <consortium name="The Broad Institute Genomics Platform"/>
            <person name="Cuomo C."/>
            <person name="Earl A."/>
            <person name="Findley K."/>
            <person name="Lee S.C."/>
            <person name="Walker B."/>
            <person name="Young S."/>
            <person name="Zeng Q."/>
            <person name="Gargeya S."/>
            <person name="Fitzgerald M."/>
            <person name="Haas B."/>
            <person name="Abouelleil A."/>
            <person name="Allen A.W."/>
            <person name="Alvarado L."/>
            <person name="Arachchi H.M."/>
            <person name="Berlin A.M."/>
            <person name="Chapman S.B."/>
            <person name="Gainer-Dewar J."/>
            <person name="Goldberg J."/>
            <person name="Griggs A."/>
            <person name="Gujja S."/>
            <person name="Hansen M."/>
            <person name="Howarth C."/>
            <person name="Imamovic A."/>
            <person name="Ireland A."/>
            <person name="Larimer J."/>
            <person name="McCowan C."/>
            <person name="Murphy C."/>
            <person name="Pearson M."/>
            <person name="Poon T.W."/>
            <person name="Priest M."/>
            <person name="Roberts A."/>
            <person name="Saif S."/>
            <person name="Shea T."/>
            <person name="Sisk P."/>
            <person name="Sykes S."/>
            <person name="Wortman J."/>
            <person name="Nusbaum C."/>
            <person name="Birren B."/>
        </authorList>
    </citation>
    <scope>NUCLEOTIDE SEQUENCE [LARGE SCALE GENOMIC DNA]</scope>
    <source>
        <strain evidence="2">1006PhL</strain>
    </source>
</reference>
<accession>S2JT87</accession>
<proteinExistence type="predicted"/>
<organism evidence="1 2">
    <name type="scientific">Mucor circinelloides f. circinelloides (strain 1006PhL)</name>
    <name type="common">Mucormycosis agent</name>
    <name type="synonym">Calyptromyces circinelloides</name>
    <dbReference type="NCBI Taxonomy" id="1220926"/>
    <lineage>
        <taxon>Eukaryota</taxon>
        <taxon>Fungi</taxon>
        <taxon>Fungi incertae sedis</taxon>
        <taxon>Mucoromycota</taxon>
        <taxon>Mucoromycotina</taxon>
        <taxon>Mucoromycetes</taxon>
        <taxon>Mucorales</taxon>
        <taxon>Mucorineae</taxon>
        <taxon>Mucoraceae</taxon>
        <taxon>Mucor</taxon>
    </lineage>
</organism>
<evidence type="ECO:0000313" key="1">
    <source>
        <dbReference type="EMBL" id="EPB83000.1"/>
    </source>
</evidence>
<dbReference type="InParanoid" id="S2JT87"/>
<protein>
    <submittedName>
        <fullName evidence="1">Uncharacterized protein</fullName>
    </submittedName>
</protein>
<evidence type="ECO:0000313" key="2">
    <source>
        <dbReference type="Proteomes" id="UP000014254"/>
    </source>
</evidence>
<keyword evidence="2" id="KW-1185">Reference proteome</keyword>
<name>S2JT87_MUCC1</name>
<dbReference type="Proteomes" id="UP000014254">
    <property type="component" value="Unassembled WGS sequence"/>
</dbReference>
<dbReference type="VEuPathDB" id="FungiDB:HMPREF1544_10273"/>
<gene>
    <name evidence="1" type="ORF">HMPREF1544_10273</name>
</gene>
<dbReference type="EMBL" id="KE124089">
    <property type="protein sequence ID" value="EPB83000.1"/>
    <property type="molecule type" value="Genomic_DNA"/>
</dbReference>